<gene>
    <name evidence="2" type="ORF">Acor_48760</name>
</gene>
<reference evidence="2 3" key="1">
    <citation type="submission" date="2019-10" db="EMBL/GenBank/DDBJ databases">
        <title>Whole genome shotgun sequence of Acrocarpospora corrugata NBRC 13972.</title>
        <authorList>
            <person name="Ichikawa N."/>
            <person name="Kimura A."/>
            <person name="Kitahashi Y."/>
            <person name="Komaki H."/>
            <person name="Oguchi A."/>
        </authorList>
    </citation>
    <scope>NUCLEOTIDE SEQUENCE [LARGE SCALE GENOMIC DNA]</scope>
    <source>
        <strain evidence="2 3">NBRC 13972</strain>
    </source>
</reference>
<dbReference type="SMART" id="SM00028">
    <property type="entry name" value="TPR"/>
    <property type="match status" value="5"/>
</dbReference>
<sequence>MWKAFGILLTIAAGLAVIGLIGSPHPGSPTMPTTSAGFVAAAQSYLRGHPGHAQTWADLGNAYLERARQSGDASYQDKADGALRRALAIEPANVDALTGLGALANARHDFAGARQWAERVTSLDPRRWAAQGVLTDTLVELGQYAAARRALQRMLDLRPGVASFTRAAHLLWLRGDAAQARSVLERALAMAVLPGDIAYCRHRLGELASETGRLSEARAFYDQAARAGFAPALAGRARTDAASGRPEDALRDYTSAGPLHAVELGELYESLGRHKEAQAQFTLFAAQQRLQPDLLALGRFETDHGDPAQAVRHLRTEWARRKSVDVADALGWALHRSGRSAEGLPFVQRADSLGGQNARFAYHRGEIAHALGAVDEARKHLTRALAINPHLADAQRALKARGRGSRGHHY</sequence>
<evidence type="ECO:0008006" key="4">
    <source>
        <dbReference type="Google" id="ProtNLM"/>
    </source>
</evidence>
<dbReference type="Gene3D" id="1.25.40.10">
    <property type="entry name" value="Tetratricopeptide repeat domain"/>
    <property type="match status" value="2"/>
</dbReference>
<evidence type="ECO:0000256" key="1">
    <source>
        <dbReference type="PROSITE-ProRule" id="PRU00339"/>
    </source>
</evidence>
<dbReference type="InterPro" id="IPR019734">
    <property type="entry name" value="TPR_rpt"/>
</dbReference>
<dbReference type="InterPro" id="IPR011990">
    <property type="entry name" value="TPR-like_helical_dom_sf"/>
</dbReference>
<dbReference type="Proteomes" id="UP000334990">
    <property type="component" value="Unassembled WGS sequence"/>
</dbReference>
<keyword evidence="1" id="KW-0802">TPR repeat</keyword>
<evidence type="ECO:0000313" key="3">
    <source>
        <dbReference type="Proteomes" id="UP000334990"/>
    </source>
</evidence>
<evidence type="ECO:0000313" key="2">
    <source>
        <dbReference type="EMBL" id="GES02810.1"/>
    </source>
</evidence>
<dbReference type="PANTHER" id="PTHR12558">
    <property type="entry name" value="CELL DIVISION CYCLE 16,23,27"/>
    <property type="match status" value="1"/>
</dbReference>
<accession>A0A5M3W3J8</accession>
<dbReference type="PANTHER" id="PTHR12558:SF13">
    <property type="entry name" value="CELL DIVISION CYCLE PROTEIN 27 HOMOLOG"/>
    <property type="match status" value="1"/>
</dbReference>
<proteinExistence type="predicted"/>
<protein>
    <recommendedName>
        <fullName evidence="4">Tetratricopeptide repeat protein</fullName>
    </recommendedName>
</protein>
<feature type="repeat" description="TPR" evidence="1">
    <location>
        <begin position="358"/>
        <end position="391"/>
    </location>
</feature>
<dbReference type="EMBL" id="BLAD01000062">
    <property type="protein sequence ID" value="GES02810.1"/>
    <property type="molecule type" value="Genomic_DNA"/>
</dbReference>
<dbReference type="RefSeq" id="WP_155339024.1">
    <property type="nucleotide sequence ID" value="NZ_BAAABN010000025.1"/>
</dbReference>
<name>A0A5M3W3J8_9ACTN</name>
<keyword evidence="3" id="KW-1185">Reference proteome</keyword>
<dbReference type="PROSITE" id="PS50005">
    <property type="entry name" value="TPR"/>
    <property type="match status" value="1"/>
</dbReference>
<organism evidence="2 3">
    <name type="scientific">Acrocarpospora corrugata</name>
    <dbReference type="NCBI Taxonomy" id="35763"/>
    <lineage>
        <taxon>Bacteria</taxon>
        <taxon>Bacillati</taxon>
        <taxon>Actinomycetota</taxon>
        <taxon>Actinomycetes</taxon>
        <taxon>Streptosporangiales</taxon>
        <taxon>Streptosporangiaceae</taxon>
        <taxon>Acrocarpospora</taxon>
    </lineage>
</organism>
<dbReference type="Pfam" id="PF13432">
    <property type="entry name" value="TPR_16"/>
    <property type="match status" value="2"/>
</dbReference>
<dbReference type="OrthoDB" id="5477158at2"/>
<comment type="caution">
    <text evidence="2">The sequence shown here is derived from an EMBL/GenBank/DDBJ whole genome shotgun (WGS) entry which is preliminary data.</text>
</comment>
<dbReference type="SUPFAM" id="SSF48452">
    <property type="entry name" value="TPR-like"/>
    <property type="match status" value="2"/>
</dbReference>
<dbReference type="AlphaFoldDB" id="A0A5M3W3J8"/>